<dbReference type="EMBL" id="BK015820">
    <property type="protein sequence ID" value="DAE26518.1"/>
    <property type="molecule type" value="Genomic_DNA"/>
</dbReference>
<dbReference type="PROSITE" id="PS01087">
    <property type="entry name" value="RADICAL_ACTIVATING"/>
    <property type="match status" value="1"/>
</dbReference>
<dbReference type="InterPro" id="IPR034457">
    <property type="entry name" value="Organic_radical-activating"/>
</dbReference>
<evidence type="ECO:0000256" key="5">
    <source>
        <dbReference type="ARBA" id="ARBA00022485"/>
    </source>
</evidence>
<dbReference type="InterPro" id="IPR007197">
    <property type="entry name" value="rSAM"/>
</dbReference>
<dbReference type="PIRSF" id="PIRSF000368">
    <property type="entry name" value="NrdG"/>
    <property type="match status" value="1"/>
</dbReference>
<dbReference type="GO" id="GO:0043365">
    <property type="term" value="F:[formate-C-acetyltransferase]-activating enzyme activity"/>
    <property type="evidence" value="ECO:0007669"/>
    <property type="project" value="InterPro"/>
</dbReference>
<dbReference type="InterPro" id="IPR058240">
    <property type="entry name" value="rSAM_sf"/>
</dbReference>
<comment type="similarity">
    <text evidence="3">Belongs to the organic radical-activating enzymes family.</text>
</comment>
<evidence type="ECO:0000256" key="2">
    <source>
        <dbReference type="ARBA" id="ARBA00003852"/>
    </source>
</evidence>
<evidence type="ECO:0000256" key="3">
    <source>
        <dbReference type="ARBA" id="ARBA00009777"/>
    </source>
</evidence>
<dbReference type="Pfam" id="PF13353">
    <property type="entry name" value="Fer4_12"/>
    <property type="match status" value="1"/>
</dbReference>
<evidence type="ECO:0000256" key="8">
    <source>
        <dbReference type="ARBA" id="ARBA00023002"/>
    </source>
</evidence>
<evidence type="ECO:0000256" key="1">
    <source>
        <dbReference type="ARBA" id="ARBA00001966"/>
    </source>
</evidence>
<dbReference type="GO" id="GO:0046872">
    <property type="term" value="F:metal ion binding"/>
    <property type="evidence" value="ECO:0007669"/>
    <property type="project" value="UniProtKB-KW"/>
</dbReference>
<dbReference type="SFLD" id="SFLDG01063">
    <property type="entry name" value="activating_enzymes__group_1"/>
    <property type="match status" value="1"/>
</dbReference>
<keyword evidence="8" id="KW-0560">Oxidoreductase</keyword>
<evidence type="ECO:0000256" key="7">
    <source>
        <dbReference type="ARBA" id="ARBA00022723"/>
    </source>
</evidence>
<sequence length="188" mass="21991">MNYAEIKYVDVANGPGCRVNLFVSGCSHHCKGCFNQETWDYNYGSEFSEREERIIMNRLNHDYIKGFTVLGGEPMDPRNISTIANLCKKIKDVYPDKDIWIYTGYTFEQLTKMYDYGTPQHTYFDLLLHTIDVIVDGEFVEALSDLKLRFRGSSNQRFIDVKETKIRLTDEVDGFKKYVIDELKFLNM</sequence>
<evidence type="ECO:0000256" key="11">
    <source>
        <dbReference type="ARBA" id="ARBA00033436"/>
    </source>
</evidence>
<keyword evidence="7" id="KW-0479">Metal-binding</keyword>
<dbReference type="SFLD" id="SFLDG01066">
    <property type="entry name" value="organic_radical-activating_enz"/>
    <property type="match status" value="1"/>
</dbReference>
<comment type="catalytic activity">
    <reaction evidence="12">
        <text>glycyl-[protein] + reduced [flavodoxin] + S-adenosyl-L-methionine = glycin-2-yl radical-[protein] + semiquinone [flavodoxin] + 5'-deoxyadenosine + L-methionine + H(+)</text>
        <dbReference type="Rhea" id="RHEA:61976"/>
        <dbReference type="Rhea" id="RHEA-COMP:10622"/>
        <dbReference type="Rhea" id="RHEA-COMP:14480"/>
        <dbReference type="Rhea" id="RHEA-COMP:15993"/>
        <dbReference type="Rhea" id="RHEA-COMP:15994"/>
        <dbReference type="ChEBI" id="CHEBI:15378"/>
        <dbReference type="ChEBI" id="CHEBI:17319"/>
        <dbReference type="ChEBI" id="CHEBI:29947"/>
        <dbReference type="ChEBI" id="CHEBI:32722"/>
        <dbReference type="ChEBI" id="CHEBI:57618"/>
        <dbReference type="ChEBI" id="CHEBI:57844"/>
        <dbReference type="ChEBI" id="CHEBI:59789"/>
        <dbReference type="ChEBI" id="CHEBI:140311"/>
    </reaction>
</comment>
<proteinExistence type="inferred from homology"/>
<dbReference type="InterPro" id="IPR001989">
    <property type="entry name" value="Radical_activat_CS"/>
</dbReference>
<reference evidence="13" key="1">
    <citation type="journal article" date="2021" name="Proc. Natl. Acad. Sci. U.S.A.">
        <title>A Catalog of Tens of Thousands of Viruses from Human Metagenomes Reveals Hidden Associations with Chronic Diseases.</title>
        <authorList>
            <person name="Tisza M.J."/>
            <person name="Buck C.B."/>
        </authorList>
    </citation>
    <scope>NUCLEOTIDE SEQUENCE</scope>
    <source>
        <strain evidence="13">CtaOv25</strain>
    </source>
</reference>
<dbReference type="InterPro" id="IPR013785">
    <property type="entry name" value="Aldolase_TIM"/>
</dbReference>
<organism evidence="13">
    <name type="scientific">Myoviridae sp. ctaOv25</name>
    <dbReference type="NCBI Taxonomy" id="2827290"/>
    <lineage>
        <taxon>Viruses</taxon>
        <taxon>Duplodnaviria</taxon>
        <taxon>Heunggongvirae</taxon>
        <taxon>Uroviricota</taxon>
        <taxon>Caudoviricetes</taxon>
    </lineage>
</organism>
<evidence type="ECO:0000256" key="10">
    <source>
        <dbReference type="ARBA" id="ARBA00023014"/>
    </source>
</evidence>
<dbReference type="PANTHER" id="PTHR30352">
    <property type="entry name" value="PYRUVATE FORMATE-LYASE-ACTIVATING ENZYME"/>
    <property type="match status" value="1"/>
</dbReference>
<evidence type="ECO:0000313" key="13">
    <source>
        <dbReference type="EMBL" id="DAE26518.1"/>
    </source>
</evidence>
<dbReference type="GO" id="GO:0004748">
    <property type="term" value="F:ribonucleoside-diphosphate reductase activity, thioredoxin disulfide as acceptor"/>
    <property type="evidence" value="ECO:0007669"/>
    <property type="project" value="TreeGrafter"/>
</dbReference>
<evidence type="ECO:0000256" key="6">
    <source>
        <dbReference type="ARBA" id="ARBA00022691"/>
    </source>
</evidence>
<evidence type="ECO:0000256" key="9">
    <source>
        <dbReference type="ARBA" id="ARBA00023004"/>
    </source>
</evidence>
<comment type="cofactor">
    <cofactor evidence="1">
        <name>[4Fe-4S] cluster</name>
        <dbReference type="ChEBI" id="CHEBI:49883"/>
    </cofactor>
</comment>
<dbReference type="GO" id="GO:0051539">
    <property type="term" value="F:4 iron, 4 sulfur cluster binding"/>
    <property type="evidence" value="ECO:0007669"/>
    <property type="project" value="UniProtKB-KW"/>
</dbReference>
<dbReference type="NCBIfam" id="TIGR02491">
    <property type="entry name" value="NrdG"/>
    <property type="match status" value="1"/>
</dbReference>
<keyword evidence="10" id="KW-0411">Iron-sulfur</keyword>
<evidence type="ECO:0000256" key="12">
    <source>
        <dbReference type="ARBA" id="ARBA00047365"/>
    </source>
</evidence>
<accession>A0A8S5R4Z3</accession>
<dbReference type="SFLD" id="SFLDS00029">
    <property type="entry name" value="Radical_SAM"/>
    <property type="match status" value="1"/>
</dbReference>
<dbReference type="SUPFAM" id="SSF102114">
    <property type="entry name" value="Radical SAM enzymes"/>
    <property type="match status" value="1"/>
</dbReference>
<name>A0A8S5R4Z3_9CAUD</name>
<dbReference type="Gene3D" id="3.20.20.70">
    <property type="entry name" value="Aldolase class I"/>
    <property type="match status" value="1"/>
</dbReference>
<keyword evidence="5" id="KW-0004">4Fe-4S</keyword>
<dbReference type="InterPro" id="IPR012837">
    <property type="entry name" value="NrdG"/>
</dbReference>
<dbReference type="SFLD" id="SFLDF00299">
    <property type="entry name" value="anaerobic_ribonucleoside-triph"/>
    <property type="match status" value="1"/>
</dbReference>
<protein>
    <recommendedName>
        <fullName evidence="4">Anaerobic ribonucleoside-triphosphate reductase-activating protein</fullName>
    </recommendedName>
    <alternativeName>
        <fullName evidence="11">Class III anaerobic ribonucleotide reductase small component</fullName>
    </alternativeName>
</protein>
<keyword evidence="6" id="KW-0949">S-adenosyl-L-methionine</keyword>
<comment type="function">
    <text evidence="2">Activation of anaerobic ribonucleoside-triphosphate reductase under anaerobic conditions by generation of an organic free radical, using S-adenosylmethionine and reduced flavodoxin as cosubstrates to produce 5'-deoxy-adenosine.</text>
</comment>
<evidence type="ECO:0000256" key="4">
    <source>
        <dbReference type="ARBA" id="ARBA00014281"/>
    </source>
</evidence>
<dbReference type="PANTHER" id="PTHR30352:SF2">
    <property type="entry name" value="ANAEROBIC RIBONUCLEOSIDE-TRIPHOSPHATE REDUCTASE-ACTIVATING PROTEIN"/>
    <property type="match status" value="1"/>
</dbReference>
<dbReference type="CDD" id="cd01335">
    <property type="entry name" value="Radical_SAM"/>
    <property type="match status" value="1"/>
</dbReference>
<keyword evidence="9" id="KW-0408">Iron</keyword>